<dbReference type="AlphaFoldDB" id="A0A6P2C4G1"/>
<organism evidence="1 2">
    <name type="scientific">Trebonia kvetii</name>
    <dbReference type="NCBI Taxonomy" id="2480626"/>
    <lineage>
        <taxon>Bacteria</taxon>
        <taxon>Bacillati</taxon>
        <taxon>Actinomycetota</taxon>
        <taxon>Actinomycetes</taxon>
        <taxon>Streptosporangiales</taxon>
        <taxon>Treboniaceae</taxon>
        <taxon>Trebonia</taxon>
    </lineage>
</organism>
<evidence type="ECO:0000313" key="2">
    <source>
        <dbReference type="Proteomes" id="UP000460272"/>
    </source>
</evidence>
<comment type="caution">
    <text evidence="1">The sequence shown here is derived from an EMBL/GenBank/DDBJ whole genome shotgun (WGS) entry which is preliminary data.</text>
</comment>
<dbReference type="InterPro" id="IPR045660">
    <property type="entry name" value="DUF6390"/>
</dbReference>
<accession>A0A6P2C4G1</accession>
<sequence>MTAGPLLFARYAFPPNERGLCGPDDHAALRDYATAGVTGPGLVRLATGFAGAWPYLELIASASKIEDALDPRVVEAYWVGNSLLDKVRMPAYGASLEERFRGRAGRGWEHIALAVSAGAVPHHSFHVFLVYPWAGLLRAGREEPSLQVLDSCRISWGRVITADPATGTVLVMRRPLCWDGRVLGYGPAVPHQAAAGFVTGLLPGDWVSMHWNCVCDRLSQRQLLALRQFTARHLRLVDAEYAA</sequence>
<dbReference type="Proteomes" id="UP000460272">
    <property type="component" value="Unassembled WGS sequence"/>
</dbReference>
<dbReference type="EMBL" id="RPFW01000002">
    <property type="protein sequence ID" value="TVZ05336.1"/>
    <property type="molecule type" value="Genomic_DNA"/>
</dbReference>
<reference evidence="1 2" key="1">
    <citation type="submission" date="2018-11" db="EMBL/GenBank/DDBJ databases">
        <title>Trebonia kvetii gen.nov., sp.nov., a novel acidophilic actinobacterium, and proposal of the new actinobacterial family Treboniaceae fam. nov.</title>
        <authorList>
            <person name="Rapoport D."/>
            <person name="Sagova-Mareckova M."/>
            <person name="Sedlacek I."/>
            <person name="Provaznik J."/>
            <person name="Kralova S."/>
            <person name="Pavlinic D."/>
            <person name="Benes V."/>
            <person name="Kopecky J."/>
        </authorList>
    </citation>
    <scope>NUCLEOTIDE SEQUENCE [LARGE SCALE GENOMIC DNA]</scope>
    <source>
        <strain evidence="1 2">15Tr583</strain>
    </source>
</reference>
<name>A0A6P2C4G1_9ACTN</name>
<dbReference type="Pfam" id="PF19927">
    <property type="entry name" value="DUF6390"/>
    <property type="match status" value="1"/>
</dbReference>
<gene>
    <name evidence="1" type="ORF">EAS64_12245</name>
</gene>
<dbReference type="OrthoDB" id="2111648at2"/>
<evidence type="ECO:0000313" key="1">
    <source>
        <dbReference type="EMBL" id="TVZ05336.1"/>
    </source>
</evidence>
<proteinExistence type="predicted"/>
<keyword evidence="2" id="KW-1185">Reference proteome</keyword>
<protein>
    <submittedName>
        <fullName evidence="1">Uncharacterized protein</fullName>
    </submittedName>
</protein>
<dbReference type="RefSeq" id="WP_145853039.1">
    <property type="nucleotide sequence ID" value="NZ_RPFW01000002.1"/>
</dbReference>